<gene>
    <name evidence="2" type="ordered locus">DaAHT2_0922</name>
</gene>
<accession>D6Z251</accession>
<feature type="transmembrane region" description="Helical" evidence="1">
    <location>
        <begin position="257"/>
        <end position="280"/>
    </location>
</feature>
<feature type="transmembrane region" description="Helical" evidence="1">
    <location>
        <begin position="367"/>
        <end position="387"/>
    </location>
</feature>
<dbReference type="KEGG" id="dak:DaAHT2_0922"/>
<dbReference type="OrthoDB" id="8522929at2"/>
<protein>
    <submittedName>
        <fullName evidence="2">Uncharacterized protein</fullName>
    </submittedName>
</protein>
<keyword evidence="3" id="KW-1185">Reference proteome</keyword>
<dbReference type="PANTHER" id="PTHR30489">
    <property type="entry name" value="LIPOPROTEIN-RELEASING SYSTEM TRANSMEMBRANE PROTEIN LOLE"/>
    <property type="match status" value="1"/>
</dbReference>
<evidence type="ECO:0000313" key="3">
    <source>
        <dbReference type="Proteomes" id="UP000001508"/>
    </source>
</evidence>
<dbReference type="GO" id="GO:0044874">
    <property type="term" value="P:lipoprotein localization to outer membrane"/>
    <property type="evidence" value="ECO:0007669"/>
    <property type="project" value="TreeGrafter"/>
</dbReference>
<dbReference type="HOGENOM" id="CLU_701928_0_0_7"/>
<dbReference type="InParanoid" id="D6Z251"/>
<organism evidence="2 3">
    <name type="scientific">Desulfurivibrio alkaliphilus (strain DSM 19089 / UNIQEM U267 / AHT2)</name>
    <dbReference type="NCBI Taxonomy" id="589865"/>
    <lineage>
        <taxon>Bacteria</taxon>
        <taxon>Pseudomonadati</taxon>
        <taxon>Thermodesulfobacteriota</taxon>
        <taxon>Desulfobulbia</taxon>
        <taxon>Desulfobulbales</taxon>
        <taxon>Desulfobulbaceae</taxon>
        <taxon>Desulfurivibrio</taxon>
    </lineage>
</organism>
<dbReference type="eggNOG" id="COG4591">
    <property type="taxonomic scope" value="Bacteria"/>
</dbReference>
<dbReference type="InterPro" id="IPR051447">
    <property type="entry name" value="Lipoprotein-release_system"/>
</dbReference>
<dbReference type="AlphaFoldDB" id="D6Z251"/>
<dbReference type="EMBL" id="CP001940">
    <property type="protein sequence ID" value="ADH85626.1"/>
    <property type="molecule type" value="Genomic_DNA"/>
</dbReference>
<dbReference type="GO" id="GO:0098797">
    <property type="term" value="C:plasma membrane protein complex"/>
    <property type="evidence" value="ECO:0007669"/>
    <property type="project" value="TreeGrafter"/>
</dbReference>
<keyword evidence="1" id="KW-0472">Membrane</keyword>
<proteinExistence type="predicted"/>
<dbReference type="Proteomes" id="UP000001508">
    <property type="component" value="Chromosome"/>
</dbReference>
<dbReference type="STRING" id="589865.DaAHT2_0922"/>
<name>D6Z251_DESAT</name>
<sequence length="398" mass="43577">MKSFLAKQLNLLDFALSSLWRRRLKNGAVLLVFAGVIFLVASFHLATTALTETATRLLAPAPDIVIQKMAAGRQESVPLAYEQELAGFFGIKKVVPRIWGYYFDEIREANFTVLGVDPARMPLAQHLDRTLAAGSFPGPGRDGEVAPVALGSLVSEALAVGKGDYFSFFRPDLSLKTFAVSGLFHPDGDLLSGDLIAMDIEQARDLFQIPTPLATDLCVYVYNPAEINNMARRIAEALPDTRVLTREQIQRTYQAVFGWRSGFAAVLLLSALAAFVILAWDKASGLSPEERREVAILKILGWQTPDVLALRCWEALLVAGFAFLLGLIGAYIHVVYFDAGLFRPVMVGWSVIHPGFALVPRVEAQDVLLLFSLTVLPYLAATVIPTWRCAAVPAEDSL</sequence>
<feature type="transmembrane region" description="Helical" evidence="1">
    <location>
        <begin position="27"/>
        <end position="46"/>
    </location>
</feature>
<evidence type="ECO:0000256" key="1">
    <source>
        <dbReference type="SAM" id="Phobius"/>
    </source>
</evidence>
<reference evidence="3" key="1">
    <citation type="submission" date="2010-02" db="EMBL/GenBank/DDBJ databases">
        <title>Complete sequence of Desulfurivibrio alkaliphilus AHT2.</title>
        <authorList>
            <consortium name="US DOE Joint Genome Institute"/>
            <person name="Pitluck S."/>
            <person name="Chertkov O."/>
            <person name="Detter J.C."/>
            <person name="Han C."/>
            <person name="Tapia R."/>
            <person name="Larimer F."/>
            <person name="Land M."/>
            <person name="Hauser L."/>
            <person name="Kyrpides N."/>
            <person name="Mikhailova N."/>
            <person name="Sorokin D.Y."/>
            <person name="Muyzer G."/>
            <person name="Woyke T."/>
        </authorList>
    </citation>
    <scope>NUCLEOTIDE SEQUENCE [LARGE SCALE GENOMIC DNA]</scope>
    <source>
        <strain evidence="3">DSM 19089 / UNIQEM U267 / AHT2</strain>
    </source>
</reference>
<keyword evidence="1" id="KW-1133">Transmembrane helix</keyword>
<feature type="transmembrane region" description="Helical" evidence="1">
    <location>
        <begin position="315"/>
        <end position="335"/>
    </location>
</feature>
<evidence type="ECO:0000313" key="2">
    <source>
        <dbReference type="EMBL" id="ADH85626.1"/>
    </source>
</evidence>
<dbReference type="PANTHER" id="PTHR30489:SF0">
    <property type="entry name" value="LIPOPROTEIN-RELEASING SYSTEM TRANSMEMBRANE PROTEIN LOLE"/>
    <property type="match status" value="1"/>
</dbReference>
<dbReference type="RefSeq" id="WP_013163156.1">
    <property type="nucleotide sequence ID" value="NC_014216.1"/>
</dbReference>
<keyword evidence="1" id="KW-0812">Transmembrane</keyword>